<proteinExistence type="predicted"/>
<reference evidence="2" key="2">
    <citation type="journal article" date="2008" name="Nucleic Acids Res.">
        <title>The rice annotation project database (RAP-DB): 2008 update.</title>
        <authorList>
            <consortium name="The rice annotation project (RAP)"/>
        </authorList>
    </citation>
    <scope>GENOME REANNOTATION</scope>
    <source>
        <strain evidence="2">cv. Nipponbare</strain>
    </source>
</reference>
<protein>
    <submittedName>
        <fullName evidence="1">Uncharacterized protein</fullName>
    </submittedName>
</protein>
<name>Q69KJ7_ORYSJ</name>
<organism evidence="1 2">
    <name type="scientific">Oryza sativa subsp. japonica</name>
    <name type="common">Rice</name>
    <dbReference type="NCBI Taxonomy" id="39947"/>
    <lineage>
        <taxon>Eukaryota</taxon>
        <taxon>Viridiplantae</taxon>
        <taxon>Streptophyta</taxon>
        <taxon>Embryophyta</taxon>
        <taxon>Tracheophyta</taxon>
        <taxon>Spermatophyta</taxon>
        <taxon>Magnoliopsida</taxon>
        <taxon>Liliopsida</taxon>
        <taxon>Poales</taxon>
        <taxon>Poaceae</taxon>
        <taxon>BOP clade</taxon>
        <taxon>Oryzoideae</taxon>
        <taxon>Oryzeae</taxon>
        <taxon>Oryzinae</taxon>
        <taxon>Oryza</taxon>
        <taxon>Oryza sativa</taxon>
    </lineage>
</organism>
<reference evidence="2" key="1">
    <citation type="journal article" date="2005" name="Nature">
        <title>The map-based sequence of the rice genome.</title>
        <authorList>
            <consortium name="International rice genome sequencing project (IRGSP)"/>
            <person name="Matsumoto T."/>
            <person name="Wu J."/>
            <person name="Kanamori H."/>
            <person name="Katayose Y."/>
            <person name="Fujisawa M."/>
            <person name="Namiki N."/>
            <person name="Mizuno H."/>
            <person name="Yamamoto K."/>
            <person name="Antonio B.A."/>
            <person name="Baba T."/>
            <person name="Sakata K."/>
            <person name="Nagamura Y."/>
            <person name="Aoki H."/>
            <person name="Arikawa K."/>
            <person name="Arita K."/>
            <person name="Bito T."/>
            <person name="Chiden Y."/>
            <person name="Fujitsuka N."/>
            <person name="Fukunaka R."/>
            <person name="Hamada M."/>
            <person name="Harada C."/>
            <person name="Hayashi A."/>
            <person name="Hijishita S."/>
            <person name="Honda M."/>
            <person name="Hosokawa S."/>
            <person name="Ichikawa Y."/>
            <person name="Idonuma A."/>
            <person name="Iijima M."/>
            <person name="Ikeda M."/>
            <person name="Ikeno M."/>
            <person name="Ito K."/>
            <person name="Ito S."/>
            <person name="Ito T."/>
            <person name="Ito Y."/>
            <person name="Ito Y."/>
            <person name="Iwabuchi A."/>
            <person name="Kamiya K."/>
            <person name="Karasawa W."/>
            <person name="Kurita K."/>
            <person name="Katagiri S."/>
            <person name="Kikuta A."/>
            <person name="Kobayashi H."/>
            <person name="Kobayashi N."/>
            <person name="Machita K."/>
            <person name="Maehara T."/>
            <person name="Masukawa M."/>
            <person name="Mizubayashi T."/>
            <person name="Mukai Y."/>
            <person name="Nagasaki H."/>
            <person name="Nagata Y."/>
            <person name="Naito S."/>
            <person name="Nakashima M."/>
            <person name="Nakama Y."/>
            <person name="Nakamichi Y."/>
            <person name="Nakamura M."/>
            <person name="Meguro A."/>
            <person name="Negishi M."/>
            <person name="Ohta I."/>
            <person name="Ohta T."/>
            <person name="Okamoto M."/>
            <person name="Ono N."/>
            <person name="Saji S."/>
            <person name="Sakaguchi M."/>
            <person name="Sakai K."/>
            <person name="Shibata M."/>
            <person name="Shimokawa T."/>
            <person name="Song J."/>
            <person name="Takazaki Y."/>
            <person name="Terasawa K."/>
            <person name="Tsugane M."/>
            <person name="Tsuji K."/>
            <person name="Ueda S."/>
            <person name="Waki K."/>
            <person name="Yamagata H."/>
            <person name="Yamamoto M."/>
            <person name="Yamamoto S."/>
            <person name="Yamane H."/>
            <person name="Yoshiki S."/>
            <person name="Yoshihara R."/>
            <person name="Yukawa K."/>
            <person name="Zhong H."/>
            <person name="Yano M."/>
            <person name="Yuan Q."/>
            <person name="Ouyang S."/>
            <person name="Liu J."/>
            <person name="Jones K.M."/>
            <person name="Gansberger K."/>
            <person name="Moffat K."/>
            <person name="Hill J."/>
            <person name="Bera J."/>
            <person name="Fadrosh D."/>
            <person name="Jin S."/>
            <person name="Johri S."/>
            <person name="Kim M."/>
            <person name="Overton L."/>
            <person name="Reardon M."/>
            <person name="Tsitrin T."/>
            <person name="Vuong H."/>
            <person name="Weaver B."/>
            <person name="Ciecko A."/>
            <person name="Tallon L."/>
            <person name="Jackson J."/>
            <person name="Pai G."/>
            <person name="Aken S.V."/>
            <person name="Utterback T."/>
            <person name="Reidmuller S."/>
            <person name="Feldblyum T."/>
            <person name="Hsiao J."/>
            <person name="Zismann V."/>
            <person name="Iobst S."/>
            <person name="de Vazeille A.R."/>
            <person name="Buell C.R."/>
            <person name="Ying K."/>
            <person name="Li Y."/>
            <person name="Lu T."/>
            <person name="Huang Y."/>
            <person name="Zhao Q."/>
            <person name="Feng Q."/>
            <person name="Zhang L."/>
            <person name="Zhu J."/>
            <person name="Weng Q."/>
            <person name="Mu J."/>
            <person name="Lu Y."/>
            <person name="Fan D."/>
            <person name="Liu Y."/>
            <person name="Guan J."/>
            <person name="Zhang Y."/>
            <person name="Yu S."/>
            <person name="Liu X."/>
            <person name="Zhang Y."/>
            <person name="Hong G."/>
            <person name="Han B."/>
            <person name="Choisne N."/>
            <person name="Demange N."/>
            <person name="Orjeda G."/>
            <person name="Samain S."/>
            <person name="Cattolico L."/>
            <person name="Pelletier E."/>
            <person name="Couloux A."/>
            <person name="Segurens B."/>
            <person name="Wincker P."/>
            <person name="D'Hont A."/>
            <person name="Scarpelli C."/>
            <person name="Weissenbach J."/>
            <person name="Salanoubat M."/>
            <person name="Quetier F."/>
            <person name="Yu Y."/>
            <person name="Kim H.R."/>
            <person name="Rambo T."/>
            <person name="Currie J."/>
            <person name="Collura K."/>
            <person name="Luo M."/>
            <person name="Yang T."/>
            <person name="Ammiraju J.S.S."/>
            <person name="Engler F."/>
            <person name="Soderlund C."/>
            <person name="Wing R.A."/>
            <person name="Palmer L.E."/>
            <person name="de la Bastide M."/>
            <person name="Spiegel L."/>
            <person name="Nascimento L."/>
            <person name="Zutavern T."/>
            <person name="O'Shaughnessy A."/>
            <person name="Dike S."/>
            <person name="Dedhia N."/>
            <person name="Preston R."/>
            <person name="Balija V."/>
            <person name="McCombie W.R."/>
            <person name="Chow T."/>
            <person name="Chen H."/>
            <person name="Chung M."/>
            <person name="Chen C."/>
            <person name="Shaw J."/>
            <person name="Wu H."/>
            <person name="Hsiao K."/>
            <person name="Chao Y."/>
            <person name="Chu M."/>
            <person name="Cheng C."/>
            <person name="Hour A."/>
            <person name="Lee P."/>
            <person name="Lin S."/>
            <person name="Lin Y."/>
            <person name="Liou J."/>
            <person name="Liu S."/>
            <person name="Hsing Y."/>
            <person name="Raghuvanshi S."/>
            <person name="Mohanty A."/>
            <person name="Bharti A.K."/>
            <person name="Gaur A."/>
            <person name="Gupta V."/>
            <person name="Kumar D."/>
            <person name="Ravi V."/>
            <person name="Vij S."/>
            <person name="Kapur A."/>
            <person name="Khurana P."/>
            <person name="Khurana P."/>
            <person name="Khurana J.P."/>
            <person name="Tyagi A.K."/>
            <person name="Gaikwad K."/>
            <person name="Singh A."/>
            <person name="Dalal V."/>
            <person name="Srivastava S."/>
            <person name="Dixit A."/>
            <person name="Pal A.K."/>
            <person name="Ghazi I.A."/>
            <person name="Yadav M."/>
            <person name="Pandit A."/>
            <person name="Bhargava A."/>
            <person name="Sureshbabu K."/>
            <person name="Batra K."/>
            <person name="Sharma T.R."/>
            <person name="Mohapatra T."/>
            <person name="Singh N.K."/>
            <person name="Messing J."/>
            <person name="Nelson A.B."/>
            <person name="Fuks G."/>
            <person name="Kavchok S."/>
            <person name="Keizer G."/>
            <person name="Linton E."/>
            <person name="Llaca V."/>
            <person name="Song R."/>
            <person name="Tanyolac B."/>
            <person name="Young S."/>
            <person name="Ho-Il K."/>
            <person name="Hahn J.H."/>
            <person name="Sangsakoo G."/>
            <person name="Vanavichit A."/>
            <person name="de Mattos Luiz.A.T."/>
            <person name="Zimmer P.D."/>
            <person name="Malone G."/>
            <person name="Dellagostin O."/>
            <person name="de Oliveira A.C."/>
            <person name="Bevan M."/>
            <person name="Bancroft I."/>
            <person name="Minx P."/>
            <person name="Cordum H."/>
            <person name="Wilson R."/>
            <person name="Cheng Z."/>
            <person name="Jin W."/>
            <person name="Jiang J."/>
            <person name="Leong S.A."/>
            <person name="Iwama H."/>
            <person name="Gojobori T."/>
            <person name="Itoh T."/>
            <person name="Niimura Y."/>
            <person name="Fujii Y."/>
            <person name="Habara T."/>
            <person name="Sakai H."/>
            <person name="Sato Y."/>
            <person name="Wilson G."/>
            <person name="Kumar K."/>
            <person name="McCouch S."/>
            <person name="Juretic N."/>
            <person name="Hoen D."/>
            <person name="Wright S."/>
            <person name="Bruskiewich R."/>
            <person name="Bureau T."/>
            <person name="Miyao A."/>
            <person name="Hirochika H."/>
            <person name="Nishikawa T."/>
            <person name="Kadowaki K."/>
            <person name="Sugiura M."/>
            <person name="Burr B."/>
            <person name="Sasaki T."/>
        </authorList>
    </citation>
    <scope>NUCLEOTIDE SEQUENCE [LARGE SCALE GENOMIC DNA]</scope>
    <source>
        <strain evidence="2">cv. Nipponbare</strain>
    </source>
</reference>
<dbReference type="Proteomes" id="UP000000763">
    <property type="component" value="Chromosome 6"/>
</dbReference>
<sequence length="60" mass="7095">MEDTDAPRQLLNDADLDLVSDRERQAYYMLSDREWNIQGDAQHDKEPTRKFIILDTRADV</sequence>
<dbReference type="EMBL" id="AP005914">
    <property type="protein sequence ID" value="BAD36543.1"/>
    <property type="molecule type" value="Genomic_DNA"/>
</dbReference>
<evidence type="ECO:0000313" key="1">
    <source>
        <dbReference type="EMBL" id="BAD36543.1"/>
    </source>
</evidence>
<evidence type="ECO:0000313" key="2">
    <source>
        <dbReference type="Proteomes" id="UP000000763"/>
    </source>
</evidence>
<gene>
    <name evidence="1" type="primary">OSJNBb0027A16.10</name>
</gene>
<accession>Q69KJ7</accession>
<dbReference type="AlphaFoldDB" id="Q69KJ7"/>